<sequence length="94" mass="10353">MPSYSFRCIEGCEFDAMYSMSEVPRQTDCKVCGRAAKRTVTAPHLSATGSSAFQLVDRAARTAHEPDVVSRLPGQGRKPQRFTSNPLHAKLPRS</sequence>
<dbReference type="AlphaFoldDB" id="A0A940PWF2"/>
<dbReference type="SMART" id="SM00834">
    <property type="entry name" value="CxxC_CXXC_SSSS"/>
    <property type="match status" value="1"/>
</dbReference>
<keyword evidence="4" id="KW-1185">Reference proteome</keyword>
<name>A0A940PWF2_9MICO</name>
<organism evidence="3 4">
    <name type="scientific">Leucobacter exalbidus</name>
    <dbReference type="NCBI Taxonomy" id="662960"/>
    <lineage>
        <taxon>Bacteria</taxon>
        <taxon>Bacillati</taxon>
        <taxon>Actinomycetota</taxon>
        <taxon>Actinomycetes</taxon>
        <taxon>Micrococcales</taxon>
        <taxon>Microbacteriaceae</taxon>
        <taxon>Leucobacter</taxon>
    </lineage>
</organism>
<dbReference type="NCBIfam" id="TIGR02605">
    <property type="entry name" value="CxxC_CxxC_SSSS"/>
    <property type="match status" value="1"/>
</dbReference>
<dbReference type="Proteomes" id="UP000675163">
    <property type="component" value="Unassembled WGS sequence"/>
</dbReference>
<comment type="caution">
    <text evidence="3">The sequence shown here is derived from an EMBL/GenBank/DDBJ whole genome shotgun (WGS) entry which is preliminary data.</text>
</comment>
<dbReference type="InterPro" id="IPR013429">
    <property type="entry name" value="Regulatory_FmdB_Zinc_ribbon"/>
</dbReference>
<gene>
    <name evidence="3" type="ORF">JOF28_002717</name>
</gene>
<evidence type="ECO:0000259" key="2">
    <source>
        <dbReference type="SMART" id="SM00834"/>
    </source>
</evidence>
<protein>
    <submittedName>
        <fullName evidence="3">FmdB family regulatory protein</fullName>
    </submittedName>
</protein>
<evidence type="ECO:0000313" key="4">
    <source>
        <dbReference type="Proteomes" id="UP000675163"/>
    </source>
</evidence>
<proteinExistence type="predicted"/>
<evidence type="ECO:0000256" key="1">
    <source>
        <dbReference type="SAM" id="MobiDB-lite"/>
    </source>
</evidence>
<accession>A0A940PWF2</accession>
<evidence type="ECO:0000313" key="3">
    <source>
        <dbReference type="EMBL" id="MBP1327485.1"/>
    </source>
</evidence>
<feature type="region of interest" description="Disordered" evidence="1">
    <location>
        <begin position="64"/>
        <end position="94"/>
    </location>
</feature>
<dbReference type="EMBL" id="JAFIDA010000001">
    <property type="protein sequence ID" value="MBP1327485.1"/>
    <property type="molecule type" value="Genomic_DNA"/>
</dbReference>
<reference evidence="3" key="1">
    <citation type="submission" date="2021-02" db="EMBL/GenBank/DDBJ databases">
        <title>Sequencing the genomes of 1000 actinobacteria strains.</title>
        <authorList>
            <person name="Klenk H.-P."/>
        </authorList>
    </citation>
    <scope>NUCLEOTIDE SEQUENCE</scope>
    <source>
        <strain evidence="3">DSM 22850</strain>
    </source>
</reference>
<feature type="domain" description="Putative regulatory protein FmdB zinc ribbon" evidence="2">
    <location>
        <begin position="1"/>
        <end position="41"/>
    </location>
</feature>